<keyword evidence="2" id="KW-1185">Reference proteome</keyword>
<dbReference type="EMBL" id="QZWG01000019">
    <property type="protein sequence ID" value="RZB48420.1"/>
    <property type="molecule type" value="Genomic_DNA"/>
</dbReference>
<dbReference type="AlphaFoldDB" id="A0A445FHY1"/>
<evidence type="ECO:0000313" key="2">
    <source>
        <dbReference type="Proteomes" id="UP000289340"/>
    </source>
</evidence>
<reference evidence="1 2" key="1">
    <citation type="submission" date="2018-09" db="EMBL/GenBank/DDBJ databases">
        <title>A high-quality reference genome of wild soybean provides a powerful tool to mine soybean genomes.</title>
        <authorList>
            <person name="Xie M."/>
            <person name="Chung C.Y.L."/>
            <person name="Li M.-W."/>
            <person name="Wong F.-L."/>
            <person name="Chan T.-F."/>
            <person name="Lam H.-M."/>
        </authorList>
    </citation>
    <scope>NUCLEOTIDE SEQUENCE [LARGE SCALE GENOMIC DNA]</scope>
    <source>
        <strain evidence="2">cv. W05</strain>
        <tissue evidence="1">Hypocotyl of etiolated seedlings</tissue>
    </source>
</reference>
<proteinExistence type="predicted"/>
<comment type="caution">
    <text evidence="1">The sequence shown here is derived from an EMBL/GenBank/DDBJ whole genome shotgun (WGS) entry which is preliminary data.</text>
</comment>
<name>A0A445FHY1_GLYSO</name>
<organism evidence="1 2">
    <name type="scientific">Glycine soja</name>
    <name type="common">Wild soybean</name>
    <dbReference type="NCBI Taxonomy" id="3848"/>
    <lineage>
        <taxon>Eukaryota</taxon>
        <taxon>Viridiplantae</taxon>
        <taxon>Streptophyta</taxon>
        <taxon>Embryophyta</taxon>
        <taxon>Tracheophyta</taxon>
        <taxon>Spermatophyta</taxon>
        <taxon>Magnoliopsida</taxon>
        <taxon>eudicotyledons</taxon>
        <taxon>Gunneridae</taxon>
        <taxon>Pentapetalae</taxon>
        <taxon>rosids</taxon>
        <taxon>fabids</taxon>
        <taxon>Fabales</taxon>
        <taxon>Fabaceae</taxon>
        <taxon>Papilionoideae</taxon>
        <taxon>50 kb inversion clade</taxon>
        <taxon>NPAAA clade</taxon>
        <taxon>indigoferoid/millettioid clade</taxon>
        <taxon>Phaseoleae</taxon>
        <taxon>Glycine</taxon>
        <taxon>Glycine subgen. Soja</taxon>
    </lineage>
</organism>
<accession>A0A445FHY1</accession>
<protein>
    <submittedName>
        <fullName evidence="1">Uncharacterized protein</fullName>
    </submittedName>
</protein>
<sequence length="104" mass="11881">MRKRIVKVEIEDSRTFPLNLAFIMVHIDNRGRVRVARRRAKLTHRNGMMIVAKRKTTWTGHVDVQDSVEVRNLLCHRHHGGKNGELVLEGESSRCNNGGGEVEV</sequence>
<evidence type="ECO:0000313" key="1">
    <source>
        <dbReference type="EMBL" id="RZB48420.1"/>
    </source>
</evidence>
<gene>
    <name evidence="1" type="ORF">D0Y65_051781</name>
</gene>
<dbReference type="Proteomes" id="UP000289340">
    <property type="component" value="Chromosome 19"/>
</dbReference>